<feature type="domain" description="Septum formation-related" evidence="4">
    <location>
        <begin position="230"/>
        <end position="305"/>
    </location>
</feature>
<proteinExistence type="predicted"/>
<keyword evidence="2" id="KW-0472">Membrane</keyword>
<dbReference type="Pfam" id="PF13828">
    <property type="entry name" value="DUF4190"/>
    <property type="match status" value="1"/>
</dbReference>
<evidence type="ECO:0000256" key="2">
    <source>
        <dbReference type="SAM" id="Phobius"/>
    </source>
</evidence>
<feature type="compositionally biased region" description="Pro residues" evidence="1">
    <location>
        <begin position="49"/>
        <end position="67"/>
    </location>
</feature>
<feature type="domain" description="DUF4190" evidence="3">
    <location>
        <begin position="96"/>
        <end position="151"/>
    </location>
</feature>
<keyword evidence="2" id="KW-0812">Transmembrane</keyword>
<feature type="transmembrane region" description="Helical" evidence="2">
    <location>
        <begin position="133"/>
        <end position="157"/>
    </location>
</feature>
<evidence type="ECO:0000313" key="6">
    <source>
        <dbReference type="Proteomes" id="UP000198873"/>
    </source>
</evidence>
<evidence type="ECO:0000256" key="1">
    <source>
        <dbReference type="SAM" id="MobiDB-lite"/>
    </source>
</evidence>
<dbReference type="InterPro" id="IPR025241">
    <property type="entry name" value="DUF4190"/>
</dbReference>
<dbReference type="AlphaFoldDB" id="A0A1I6RUJ6"/>
<feature type="compositionally biased region" description="Pro residues" evidence="1">
    <location>
        <begin position="76"/>
        <end position="88"/>
    </location>
</feature>
<evidence type="ECO:0000259" key="4">
    <source>
        <dbReference type="Pfam" id="PF13845"/>
    </source>
</evidence>
<organism evidence="5 6">
    <name type="scientific">Streptomyces harbinensis</name>
    <dbReference type="NCBI Taxonomy" id="1176198"/>
    <lineage>
        <taxon>Bacteria</taxon>
        <taxon>Bacillati</taxon>
        <taxon>Actinomycetota</taxon>
        <taxon>Actinomycetes</taxon>
        <taxon>Kitasatosporales</taxon>
        <taxon>Streptomycetaceae</taxon>
        <taxon>Streptomyces</taxon>
    </lineage>
</organism>
<evidence type="ECO:0000259" key="3">
    <source>
        <dbReference type="Pfam" id="PF13828"/>
    </source>
</evidence>
<feature type="compositionally biased region" description="Pro residues" evidence="1">
    <location>
        <begin position="1"/>
        <end position="35"/>
    </location>
</feature>
<dbReference type="SUPFAM" id="SSF81995">
    <property type="entry name" value="beta-sandwich domain of Sec23/24"/>
    <property type="match status" value="1"/>
</dbReference>
<feature type="region of interest" description="Disordered" evidence="1">
    <location>
        <begin position="1"/>
        <end position="94"/>
    </location>
</feature>
<dbReference type="Pfam" id="PF13845">
    <property type="entry name" value="Septum_form"/>
    <property type="match status" value="1"/>
</dbReference>
<keyword evidence="6" id="KW-1185">Reference proteome</keyword>
<name>A0A1I6RUJ6_9ACTN</name>
<dbReference type="EMBL" id="FPAB01000003">
    <property type="protein sequence ID" value="SFS68397.1"/>
    <property type="molecule type" value="Genomic_DNA"/>
</dbReference>
<dbReference type="RefSeq" id="WP_093842804.1">
    <property type="nucleotide sequence ID" value="NZ_FPAB01000003.1"/>
</dbReference>
<reference evidence="6" key="1">
    <citation type="submission" date="2016-10" db="EMBL/GenBank/DDBJ databases">
        <authorList>
            <person name="Varghese N."/>
            <person name="Submissions S."/>
        </authorList>
    </citation>
    <scope>NUCLEOTIDE SEQUENCE [LARGE SCALE GENOMIC DNA]</scope>
    <source>
        <strain evidence="6">CGMCC 4.7047</strain>
    </source>
</reference>
<feature type="transmembrane region" description="Helical" evidence="2">
    <location>
        <begin position="98"/>
        <end position="121"/>
    </location>
</feature>
<gene>
    <name evidence="5" type="ORF">SAMN05444716_103435</name>
</gene>
<feature type="compositionally biased region" description="Low complexity" evidence="1">
    <location>
        <begin position="163"/>
        <end position="176"/>
    </location>
</feature>
<dbReference type="InterPro" id="IPR026004">
    <property type="entry name" value="Septum_form"/>
</dbReference>
<accession>A0A1I6RUJ6</accession>
<dbReference type="STRING" id="1176198.SAMN05444716_103435"/>
<dbReference type="Proteomes" id="UP000198873">
    <property type="component" value="Unassembled WGS sequence"/>
</dbReference>
<keyword evidence="2" id="KW-1133">Transmembrane helix</keyword>
<protein>
    <submittedName>
        <fullName evidence="5">Septum formation</fullName>
    </submittedName>
</protein>
<feature type="region of interest" description="Disordered" evidence="1">
    <location>
        <begin position="163"/>
        <end position="192"/>
    </location>
</feature>
<sequence>MSTPPPQPPPQGPEPGPNPYASAAPPPAAPPPGVPPQQGAPGAGYGYPGQPPVPGPPPGYGYPPGGPGGPGGPGYPGGPVPPYQPQPPQSGKTNGLSVGALVTGLLALAPIALILGILGLNQVKKTGERGKPLAIAGIVLGATQIALLAVLVPVAIYNNAESVDSAAPSDSASPSGGEDGAQEDPPGRDVPESGERIAVFDIAVGDCFDTSGLDQYQDEEGGSEYDVTLYPCDVPHEAEAFGTHEISGFGAYPGTEELMELANTECNRLVTSYILDTWVLGEDIQIFYYHPEQASWDMGDREILCFFGRGDSRSMSASLRTDEDALSADALRYLEITGPLESTVRLEPADEDLTTNREWAGEMAAAVEDEITELSGATWSEAGVDELIADLISARETSLEHWQAMADSSDEQDMWSNYVDGYDTLGVETEIEVRELLGLATGS</sequence>
<evidence type="ECO:0000313" key="5">
    <source>
        <dbReference type="EMBL" id="SFS68397.1"/>
    </source>
</evidence>